<dbReference type="GeneID" id="23680191"/>
<dbReference type="EMBL" id="KM083128">
    <property type="protein sequence ID" value="AII28172.1"/>
    <property type="molecule type" value="Genomic_DNA"/>
</dbReference>
<accession>A0A076G787</accession>
<protein>
    <submittedName>
        <fullName evidence="1">Uncharacterized protein</fullName>
    </submittedName>
</protein>
<organism evidence="1 2">
    <name type="scientific">Mycobacterium phage Sparky</name>
    <dbReference type="NCBI Taxonomy" id="1527493"/>
    <lineage>
        <taxon>Viruses</taxon>
        <taxon>Duplodnaviria</taxon>
        <taxon>Heunggongvirae</taxon>
        <taxon>Uroviricota</taxon>
        <taxon>Caudoviricetes</taxon>
        <taxon>Sparkyvirus</taxon>
        <taxon>Sparkyvirus sparky</taxon>
    </lineage>
</organism>
<keyword evidence="2" id="KW-1185">Reference proteome</keyword>
<dbReference type="Proteomes" id="UP000028659">
    <property type="component" value="Genome"/>
</dbReference>
<gene>
    <name evidence="1" type="primary">24</name>
    <name evidence="1" type="ORF">PBI_SPARKY_24</name>
</gene>
<evidence type="ECO:0000313" key="1">
    <source>
        <dbReference type="EMBL" id="AII28172.1"/>
    </source>
</evidence>
<sequence length="68" mass="7956">MMDHPDNYTVFGIEKPFPWVGLGVGLARRPGANRRAFVGVRHRQCGARREDPRRPTRLLKLERTLPWF</sequence>
<name>A0A076G787_9CAUD</name>
<reference evidence="1 2" key="1">
    <citation type="submission" date="2014-07" db="EMBL/GenBank/DDBJ databases">
        <authorList>
            <person name="Simmons-Yager K."/>
            <person name="Taylor B.J."/>
            <person name="Thorniley A.J."/>
            <person name="Dasenko M.A."/>
            <person name="Denver D.R."/>
            <person name="Garcia-Ruiz H."/>
            <person name="Hoyer J.S."/>
            <person name="Jogdeo S."/>
            <person name="Sullivan C.M."/>
            <person name="Peterson M.R."/>
            <person name="Rowley E.R."/>
            <person name="Schnitzler C.E."/>
            <person name="Vining K.J."/>
            <person name="Almabruk K.H."/>
            <person name="Banawas S."/>
            <person name="Beatty C."/>
            <person name="Bullock C.J."/>
            <person name="Cappellazzi J.E."/>
            <person name="Chagani S.E."/>
            <person name="Chatterjee P."/>
            <person name="Cram E.D."/>
            <person name="Elorriaga M.E.S.T.E.F.A."/>
            <person name="Esser M."/>
            <person name="Fellows E.J."/>
            <person name="Garcia G.R."/>
            <person name="Gullaba J.M."/>
            <person name="Kinsley M.A."/>
            <person name="Luo F."/>
            <person name="Mcginnis M."/>
            <person name="Paquette C.E."/>
            <person name="Reddekopp R.L."/>
            <person name="Rosen K.L."/>
            <person name="Sahlfeld L.M."/>
            <person name="Vondras A.M."/>
            <person name="Wang J.X."/>
            <person name="Weiss E.S."/>
            <person name="Wernick R."/>
            <person name="Abuelizz H.A."/>
            <person name="Amaro Y."/>
            <person name="Archer C.L."/>
            <person name="Basu A."/>
            <person name="Bellinger M.R."/>
            <person name="Johnson S.F."/>
            <person name="Kitchen S.A."/>
            <person name="Li M."/>
            <person name="Morey-Castro K.E."/>
            <person name="Lavalleur H.J."/>
            <person name="Rangel L.J."/>
            <person name="Ree J.F."/>
            <person name="Shay S.D."/>
            <person name="Sheng Y."/>
            <person name="Smyth J.C."/>
            <person name="Stamm E.A."/>
            <person name="Taylor C.R."/>
            <person name="Vining O.B."/>
            <person name="Wanzeck K.M."/>
            <person name="Watson G."/>
            <person name="Bruck A.J."/>
            <person name="Anders K.R."/>
            <person name="Braun M.A."/>
            <person name="Delesalle V.A."/>
            <person name="Hughes L.E."/>
            <person name="Ware V.C."/>
            <person name="Bradley K.W."/>
            <person name="Barker L.P."/>
            <person name="Asai D.J."/>
            <person name="Bowman C.A."/>
            <person name="Russell D.A."/>
            <person name="Pope W.H."/>
            <person name="Jacobs-Sera D."/>
            <person name="Hendrix R.W."/>
            <person name="Hatfull G.F."/>
        </authorList>
    </citation>
    <scope>NUCLEOTIDE SEQUENCE [LARGE SCALE GENOMIC DNA]</scope>
</reference>
<evidence type="ECO:0000313" key="2">
    <source>
        <dbReference type="Proteomes" id="UP000028659"/>
    </source>
</evidence>
<proteinExistence type="predicted"/>
<dbReference type="RefSeq" id="YP_009125407.1">
    <property type="nucleotide sequence ID" value="NC_026597.1"/>
</dbReference>
<dbReference type="KEGG" id="vg:23680191"/>